<name>A0ABX5XWS3_9BACT</name>
<feature type="compositionally biased region" description="Basic and acidic residues" evidence="1">
    <location>
        <begin position="509"/>
        <end position="531"/>
    </location>
</feature>
<accession>A0ABX5XWS3</accession>
<proteinExistence type="predicted"/>
<organism evidence="2 3">
    <name type="scientific">Stieleria magnilauensis</name>
    <dbReference type="NCBI Taxonomy" id="2527963"/>
    <lineage>
        <taxon>Bacteria</taxon>
        <taxon>Pseudomonadati</taxon>
        <taxon>Planctomycetota</taxon>
        <taxon>Planctomycetia</taxon>
        <taxon>Pirellulales</taxon>
        <taxon>Pirellulaceae</taxon>
        <taxon>Stieleria</taxon>
    </lineage>
</organism>
<evidence type="ECO:0000313" key="2">
    <source>
        <dbReference type="EMBL" id="QDV86187.1"/>
    </source>
</evidence>
<dbReference type="Proteomes" id="UP000318081">
    <property type="component" value="Chromosome"/>
</dbReference>
<dbReference type="InterPro" id="IPR013783">
    <property type="entry name" value="Ig-like_fold"/>
</dbReference>
<dbReference type="EMBL" id="CP036432">
    <property type="protein sequence ID" value="QDV86187.1"/>
    <property type="molecule type" value="Genomic_DNA"/>
</dbReference>
<feature type="region of interest" description="Disordered" evidence="1">
    <location>
        <begin position="472"/>
        <end position="537"/>
    </location>
</feature>
<evidence type="ECO:0008006" key="4">
    <source>
        <dbReference type="Google" id="ProtNLM"/>
    </source>
</evidence>
<sequence>MISNPCRKLGVESLERRALLAASILPVSELSQAVPETDFFVANDFEAESLPVATAAEPEILVAFRGRDVGAAGDSAAPTGMYFGWMERGDDRPVRGFEIYNSGDSDLVLGDVEVPDGFRVVHEGSAWPGANVTQIVRPGHFLSLKIEMLTNQVGAKRGTVTIGSNDSSEPLTSFMISGDVGSDGSEDSIGLFNQIWSTFELKGSKYDDSIDRSTTFGPGRSNDWLPVTGDWDGDGFDTIGLYHSRTGEFHLKNSVAPGDADHVFAFGPAGKAGWIPLSGDWDGDGVDTVGLYQPGESRFHLIDSLRGGAADHFFSFGPSGETGWKPLAGDWNGDAIDTVGLFQQDGSQFHLKNDLSGGAADHYFTFGPANSDWQPLVGDWYKTGIDKIGLYQPDASLFHLKGSFSGGAADHYVQYGQPSHYGEWIPLSGEWNGRHNSGSRYPLICFCVTTGPIQTPNIILIYDGAPFIQETTPATVHPPSGNSDVMSSQTFGSDHTSPSARAEFWETESTVRAEAEQDSLGHEGVVDRLLTEWDPSP</sequence>
<evidence type="ECO:0000256" key="1">
    <source>
        <dbReference type="SAM" id="MobiDB-lite"/>
    </source>
</evidence>
<reference evidence="2 3" key="1">
    <citation type="submission" date="2019-02" db="EMBL/GenBank/DDBJ databases">
        <title>Deep-cultivation of Planctomycetes and their phenomic and genomic characterization uncovers novel biology.</title>
        <authorList>
            <person name="Wiegand S."/>
            <person name="Jogler M."/>
            <person name="Boedeker C."/>
            <person name="Pinto D."/>
            <person name="Vollmers J."/>
            <person name="Rivas-Marin E."/>
            <person name="Kohn T."/>
            <person name="Peeters S.H."/>
            <person name="Heuer A."/>
            <person name="Rast P."/>
            <person name="Oberbeckmann S."/>
            <person name="Bunk B."/>
            <person name="Jeske O."/>
            <person name="Meyerdierks A."/>
            <person name="Storesund J.E."/>
            <person name="Kallscheuer N."/>
            <person name="Luecker S."/>
            <person name="Lage O.M."/>
            <person name="Pohl T."/>
            <person name="Merkel B.J."/>
            <person name="Hornburger P."/>
            <person name="Mueller R.-W."/>
            <person name="Bruemmer F."/>
            <person name="Labrenz M."/>
            <person name="Spormann A.M."/>
            <person name="Op den Camp H."/>
            <person name="Overmann J."/>
            <person name="Amann R."/>
            <person name="Jetten M.S.M."/>
            <person name="Mascher T."/>
            <person name="Medema M.H."/>
            <person name="Devos D.P."/>
            <person name="Kaster A.-K."/>
            <person name="Ovreas L."/>
            <person name="Rohde M."/>
            <person name="Galperin M.Y."/>
            <person name="Jogler C."/>
        </authorList>
    </citation>
    <scope>NUCLEOTIDE SEQUENCE [LARGE SCALE GENOMIC DNA]</scope>
    <source>
        <strain evidence="2 3">TBK1r</strain>
    </source>
</reference>
<dbReference type="RefSeq" id="WP_145216976.1">
    <property type="nucleotide sequence ID" value="NZ_CP036432.1"/>
</dbReference>
<gene>
    <name evidence="2" type="ORF">TBK1r_52050</name>
</gene>
<keyword evidence="3" id="KW-1185">Reference proteome</keyword>
<evidence type="ECO:0000313" key="3">
    <source>
        <dbReference type="Proteomes" id="UP000318081"/>
    </source>
</evidence>
<feature type="compositionally biased region" description="Polar residues" evidence="1">
    <location>
        <begin position="472"/>
        <end position="499"/>
    </location>
</feature>
<protein>
    <recommendedName>
        <fullName evidence="4">FG-GAP repeat protein</fullName>
    </recommendedName>
</protein>
<dbReference type="Gene3D" id="2.60.40.10">
    <property type="entry name" value="Immunoglobulins"/>
    <property type="match status" value="1"/>
</dbReference>